<evidence type="ECO:0000256" key="3">
    <source>
        <dbReference type="ARBA" id="ARBA00022448"/>
    </source>
</evidence>
<feature type="transmembrane region" description="Helical" evidence="11">
    <location>
        <begin position="490"/>
        <end position="520"/>
    </location>
</feature>
<keyword evidence="6" id="KW-0547">Nucleotide-binding</keyword>
<feature type="domain" description="ABC transporter" evidence="12">
    <location>
        <begin position="1113"/>
        <end position="1343"/>
    </location>
</feature>
<dbReference type="OrthoDB" id="8061355at2759"/>
<evidence type="ECO:0000256" key="6">
    <source>
        <dbReference type="ARBA" id="ARBA00022741"/>
    </source>
</evidence>
<dbReference type="Pfam" id="PF12698">
    <property type="entry name" value="ABC2_membrane_3"/>
    <property type="match status" value="1"/>
</dbReference>
<comment type="subcellular location">
    <subcellularLocation>
        <location evidence="1">Membrane</location>
        <topology evidence="1">Multi-pass membrane protein</topology>
    </subcellularLocation>
</comment>
<evidence type="ECO:0000313" key="14">
    <source>
        <dbReference type="Proteomes" id="UP000789572"/>
    </source>
</evidence>
<feature type="region of interest" description="Disordered" evidence="10">
    <location>
        <begin position="91"/>
        <end position="126"/>
    </location>
</feature>
<dbReference type="Pfam" id="PF00005">
    <property type="entry name" value="ABC_tran"/>
    <property type="match status" value="1"/>
</dbReference>
<dbReference type="SMART" id="SM00382">
    <property type="entry name" value="AAA"/>
    <property type="match status" value="1"/>
</dbReference>
<keyword evidence="3" id="KW-0813">Transport</keyword>
<dbReference type="InterPro" id="IPR003593">
    <property type="entry name" value="AAA+_ATPase"/>
</dbReference>
<evidence type="ECO:0000259" key="12">
    <source>
        <dbReference type="PROSITE" id="PS50893"/>
    </source>
</evidence>
<dbReference type="InterPro" id="IPR017871">
    <property type="entry name" value="ABC_transporter-like_CS"/>
</dbReference>
<accession>A0A9N9B436</accession>
<protein>
    <submittedName>
        <fullName evidence="13">4879_t:CDS:1</fullName>
    </submittedName>
</protein>
<feature type="transmembrane region" description="Helical" evidence="11">
    <location>
        <begin position="842"/>
        <end position="860"/>
    </location>
</feature>
<dbReference type="InterPro" id="IPR003439">
    <property type="entry name" value="ABC_transporter-like_ATP-bd"/>
</dbReference>
<name>A0A9N9B436_9GLOM</name>
<dbReference type="SUPFAM" id="SSF52540">
    <property type="entry name" value="P-loop containing nucleoside triphosphate hydrolases"/>
    <property type="match status" value="1"/>
</dbReference>
<feature type="transmembrane region" description="Helical" evidence="11">
    <location>
        <begin position="802"/>
        <end position="822"/>
    </location>
</feature>
<dbReference type="PANTHER" id="PTHR19229:SF36">
    <property type="entry name" value="ATP-BINDING CASSETTE SUB-FAMILY A MEMBER 2"/>
    <property type="match status" value="1"/>
</dbReference>
<dbReference type="PANTHER" id="PTHR19229">
    <property type="entry name" value="ATP-BINDING CASSETTE TRANSPORTER SUBFAMILY A ABCA"/>
    <property type="match status" value="1"/>
</dbReference>
<evidence type="ECO:0000256" key="8">
    <source>
        <dbReference type="ARBA" id="ARBA00022989"/>
    </source>
</evidence>
<dbReference type="Proteomes" id="UP000789572">
    <property type="component" value="Unassembled WGS sequence"/>
</dbReference>
<evidence type="ECO:0000256" key="7">
    <source>
        <dbReference type="ARBA" id="ARBA00022840"/>
    </source>
</evidence>
<dbReference type="GO" id="GO:0016887">
    <property type="term" value="F:ATP hydrolysis activity"/>
    <property type="evidence" value="ECO:0007669"/>
    <property type="project" value="InterPro"/>
</dbReference>
<comment type="caution">
    <text evidence="13">The sequence shown here is derived from an EMBL/GenBank/DDBJ whole genome shotgun (WGS) entry which is preliminary data.</text>
</comment>
<dbReference type="PROSITE" id="PS00211">
    <property type="entry name" value="ABC_TRANSPORTER_1"/>
    <property type="match status" value="1"/>
</dbReference>
<feature type="transmembrane region" description="Helical" evidence="11">
    <location>
        <begin position="917"/>
        <end position="942"/>
    </location>
</feature>
<reference evidence="13" key="1">
    <citation type="submission" date="2021-06" db="EMBL/GenBank/DDBJ databases">
        <authorList>
            <person name="Kallberg Y."/>
            <person name="Tangrot J."/>
            <person name="Rosling A."/>
        </authorList>
    </citation>
    <scope>NUCLEOTIDE SEQUENCE</scope>
    <source>
        <strain evidence="13">IA702</strain>
    </source>
</reference>
<dbReference type="GO" id="GO:0005319">
    <property type="term" value="F:lipid transporter activity"/>
    <property type="evidence" value="ECO:0007669"/>
    <property type="project" value="TreeGrafter"/>
</dbReference>
<feature type="transmembrane region" description="Helical" evidence="11">
    <location>
        <begin position="1015"/>
        <end position="1036"/>
    </location>
</feature>
<evidence type="ECO:0000256" key="9">
    <source>
        <dbReference type="ARBA" id="ARBA00023136"/>
    </source>
</evidence>
<keyword evidence="4 11" id="KW-0812">Transmembrane</keyword>
<evidence type="ECO:0000256" key="4">
    <source>
        <dbReference type="ARBA" id="ARBA00022692"/>
    </source>
</evidence>
<dbReference type="Gene3D" id="3.40.50.300">
    <property type="entry name" value="P-loop containing nucleotide triphosphate hydrolases"/>
    <property type="match status" value="1"/>
</dbReference>
<dbReference type="EMBL" id="CAJVPJ010000734">
    <property type="protein sequence ID" value="CAG8552654.1"/>
    <property type="molecule type" value="Genomic_DNA"/>
</dbReference>
<evidence type="ECO:0000313" key="13">
    <source>
        <dbReference type="EMBL" id="CAG8552654.1"/>
    </source>
</evidence>
<proteinExistence type="inferred from homology"/>
<dbReference type="InterPro" id="IPR013525">
    <property type="entry name" value="ABC2_TM"/>
</dbReference>
<dbReference type="CDD" id="cd03263">
    <property type="entry name" value="ABC_subfamily_A"/>
    <property type="match status" value="1"/>
</dbReference>
<dbReference type="GO" id="GO:0140359">
    <property type="term" value="F:ABC-type transporter activity"/>
    <property type="evidence" value="ECO:0007669"/>
    <property type="project" value="InterPro"/>
</dbReference>
<evidence type="ECO:0000256" key="11">
    <source>
        <dbReference type="SAM" id="Phobius"/>
    </source>
</evidence>
<dbReference type="GO" id="GO:0005524">
    <property type="term" value="F:ATP binding"/>
    <property type="evidence" value="ECO:0007669"/>
    <property type="project" value="UniProtKB-KW"/>
</dbReference>
<comment type="similarity">
    <text evidence="2">Belongs to the ABC transporter superfamily. ABCA family.</text>
</comment>
<dbReference type="PROSITE" id="PS50893">
    <property type="entry name" value="ABC_TRANSPORTER_2"/>
    <property type="match status" value="1"/>
</dbReference>
<evidence type="ECO:0000256" key="5">
    <source>
        <dbReference type="ARBA" id="ARBA00022737"/>
    </source>
</evidence>
<gene>
    <name evidence="13" type="ORF">POCULU_LOCUS5101</name>
</gene>
<sequence length="1427" mass="159638">MERIEESAEFATEVTTTSIIDSYLFSEPSTTKTKREIPDQKNKKKLSAKPSYVQQSKHHSFEPWANSAGSGIKHNMNTGVNLAVVSETEQPNNINSVTTSSDHISAESRQSYEYSRTPATASKSNRPYQRLVPLTEISQEKNKFNASQGSKYLEVPKAVKVPVNVRSSRFGHSSIDMSKLGNRLSTNSRDTSATLVDNETSYANTDEHVCNNEVATPHSIGTAYKMPPLPSHTPPTPTENVSYNKKPYTNVVNNAPQHYSINANPIPTTQEHSLIPHTRNEDNAINTELQLYPFRRRPLSEIYEESPAYQDDSVAVDDLENPANTLSGQKSSIEIPIPEVPMTRNENEKPRRSIFGWFKSLTEEKPHYGIAIPMQAPTSPDTRYGASADPNEYGARYQPKSSSELRSNIYPIYSYVHNVNDAKGRKPNDQKSGHMLTTYTNGKGFYNKTPSIDSDKKSMLIHSLVSTKPRKSYPVRALLRKSLVYQKRQWVVNFFCVTLCPILMVAIAGLMAMIVTALVLKNNPAVVKSVDPRNVSFEQNYDDLTSTPASEVPNVSGKFATVKHANFYIPLVNFEFFTVPDAADDCVIWTGPDYPLRDPYETDPNVNVSLRLDSTFRPEPQGGWLSFANPQNMVALAKYQTYQNLFVIEDFGVNAGDKPLKSPLILSQSQSLNALTTFASQANDGDSGVLGSIPTKFFANITNLGGPTSYQAESLVPSVAQLNIPPLVGQEDAALIDNQPQLALKLAQATTNLPWGGLIFNNLNPTSKVWSYIMQIGHDDRIAQRLPFLGYGLRRVIQQSQLSTAFLLSTNVNAIITAGFRVMPYLWVSEMNVGASALLGRVLYPFGVSFLLPAFVITLVKEKENRILVMMRMNGLKDYAYYMTHYIHFYILHTINSVFFVASGMAFKMEFFSRTSPYVLCLLFMIWGHMQIILAFLFSVIFNNTRTALVVSCVTVISGVVINLASEAIFTTANIAYLTWPPFAFYRALSIVNEASFDPSGDGYTMARIRPGDQLFMATVAMIAGYFVLLLVTWYLSQVLPSDYDEGKPWHFVFSTLFKKMSGTSETKADRRQSFLESGLWRIDPEDVRSEDDDVREERRRVLENQFLLDSPLVLKRIRKEYPNGKLAVKDVTFAVESNMVFGLLGPNGAGKTTLLSILTGLYPATKGDAILNGFDVKTQRDQVYMSIGICPQHDILWDDLTVCEHLLFYARLKGVPSSQEHAKVLELLERVRLVPFKDRLTRGLSGGEKRRLSIAIALVGDPTVVFLDEPTTGLDPEVRRLIWNIISEAKTGRTIMLTTHSMEEAEVLCQRVSIMTQGTLRCIGPQLRLKEKYGRGFKLSFSGRTANMETAIGFIESLLPPTARRLPSYTTNVTYEFSPEPGLISRLFKRIESEKKYYGVDDWGLSQTTLEEVFLKIIGKDGADAE</sequence>
<dbReference type="FunFam" id="3.40.50.300:FF:000665">
    <property type="entry name" value="ABC transporter A family member 2"/>
    <property type="match status" value="1"/>
</dbReference>
<keyword evidence="9 11" id="KW-0472">Membrane</keyword>
<keyword evidence="5" id="KW-0677">Repeat</keyword>
<keyword evidence="7" id="KW-0067">ATP-binding</keyword>
<dbReference type="InterPro" id="IPR026082">
    <property type="entry name" value="ABCA"/>
</dbReference>
<evidence type="ECO:0000256" key="2">
    <source>
        <dbReference type="ARBA" id="ARBA00008869"/>
    </source>
</evidence>
<evidence type="ECO:0000256" key="1">
    <source>
        <dbReference type="ARBA" id="ARBA00004141"/>
    </source>
</evidence>
<keyword evidence="8 11" id="KW-1133">Transmembrane helix</keyword>
<organism evidence="13 14">
    <name type="scientific">Paraglomus occultum</name>
    <dbReference type="NCBI Taxonomy" id="144539"/>
    <lineage>
        <taxon>Eukaryota</taxon>
        <taxon>Fungi</taxon>
        <taxon>Fungi incertae sedis</taxon>
        <taxon>Mucoromycota</taxon>
        <taxon>Glomeromycotina</taxon>
        <taxon>Glomeromycetes</taxon>
        <taxon>Paraglomerales</taxon>
        <taxon>Paraglomeraceae</taxon>
        <taxon>Paraglomus</taxon>
    </lineage>
</organism>
<keyword evidence="14" id="KW-1185">Reference proteome</keyword>
<feature type="transmembrane region" description="Helical" evidence="11">
    <location>
        <begin position="881"/>
        <end position="905"/>
    </location>
</feature>
<dbReference type="InterPro" id="IPR027417">
    <property type="entry name" value="P-loop_NTPase"/>
</dbReference>
<feature type="region of interest" description="Disordered" evidence="10">
    <location>
        <begin position="26"/>
        <end position="59"/>
    </location>
</feature>
<dbReference type="GO" id="GO:0016020">
    <property type="term" value="C:membrane"/>
    <property type="evidence" value="ECO:0007669"/>
    <property type="project" value="UniProtKB-SubCell"/>
</dbReference>
<evidence type="ECO:0000256" key="10">
    <source>
        <dbReference type="SAM" id="MobiDB-lite"/>
    </source>
</evidence>